<evidence type="ECO:0000313" key="1">
    <source>
        <dbReference type="EMBL" id="MFC7183798.1"/>
    </source>
</evidence>
<dbReference type="RefSeq" id="WP_345708632.1">
    <property type="nucleotide sequence ID" value="NZ_BAABKV010000001.1"/>
</dbReference>
<reference evidence="2" key="1">
    <citation type="journal article" date="2019" name="Int. J. Syst. Evol. Microbiol.">
        <title>The Global Catalogue of Microorganisms (GCM) 10K type strain sequencing project: providing services to taxonomists for standard genome sequencing and annotation.</title>
        <authorList>
            <consortium name="The Broad Institute Genomics Platform"/>
            <consortium name="The Broad Institute Genome Sequencing Center for Infectious Disease"/>
            <person name="Wu L."/>
            <person name="Ma J."/>
        </authorList>
    </citation>
    <scope>NUCLEOTIDE SEQUENCE [LARGE SCALE GENOMIC DNA]</scope>
    <source>
        <strain evidence="2">CGMCC 1.12859</strain>
    </source>
</reference>
<comment type="caution">
    <text evidence="1">The sequence shown here is derived from an EMBL/GenBank/DDBJ whole genome shotgun (WGS) entry which is preliminary data.</text>
</comment>
<accession>A0ABW2G2T3</accession>
<dbReference type="Proteomes" id="UP001596435">
    <property type="component" value="Unassembled WGS sequence"/>
</dbReference>
<proteinExistence type="predicted"/>
<name>A0ABW2G2T3_9ACTN</name>
<dbReference type="EMBL" id="JBHTAJ010000079">
    <property type="protein sequence ID" value="MFC7183798.1"/>
    <property type="molecule type" value="Genomic_DNA"/>
</dbReference>
<keyword evidence="2" id="KW-1185">Reference proteome</keyword>
<protein>
    <submittedName>
        <fullName evidence="1">Uncharacterized protein</fullName>
    </submittedName>
</protein>
<organism evidence="1 2">
    <name type="scientific">Kitasatospora paranensis</name>
    <dbReference type="NCBI Taxonomy" id="258053"/>
    <lineage>
        <taxon>Bacteria</taxon>
        <taxon>Bacillati</taxon>
        <taxon>Actinomycetota</taxon>
        <taxon>Actinomycetes</taxon>
        <taxon>Kitasatosporales</taxon>
        <taxon>Streptomycetaceae</taxon>
        <taxon>Kitasatospora</taxon>
    </lineage>
</organism>
<evidence type="ECO:0000313" key="2">
    <source>
        <dbReference type="Proteomes" id="UP001596435"/>
    </source>
</evidence>
<sequence length="138" mass="13538">MNRPVPPHLSAAELTAEAAELIRAAGLGTREGGRPGLLHPADAAEAVGALAGLAGHLPELLDQLATFLSSEQAAGRIGPASGGTEFDAIRAARDAREQLYEAGRTAALLAASVSAAAAVLAPLGAVGTPVGPAASPHA</sequence>
<gene>
    <name evidence="1" type="ORF">ACFQMG_30055</name>
</gene>